<dbReference type="InterPro" id="IPR003797">
    <property type="entry name" value="DegV"/>
</dbReference>
<dbReference type="Gene3D" id="3.40.50.10170">
    <property type="match status" value="1"/>
</dbReference>
<dbReference type="SUPFAM" id="SSF82549">
    <property type="entry name" value="DAK1/DegV-like"/>
    <property type="match status" value="1"/>
</dbReference>
<keyword evidence="3" id="KW-1185">Reference proteome</keyword>
<protein>
    <recommendedName>
        <fullName evidence="4">EDD domain protein</fullName>
    </recommendedName>
</protein>
<dbReference type="EMBL" id="CP017267">
    <property type="protein sequence ID" value="APB31165.1"/>
    <property type="molecule type" value="Genomic_DNA"/>
</dbReference>
<proteinExistence type="predicted"/>
<dbReference type="PROSITE" id="PS51482">
    <property type="entry name" value="DEGV"/>
    <property type="match status" value="1"/>
</dbReference>
<name>A0A1J0A5F2_9ENTE</name>
<gene>
    <name evidence="2" type="ORF">BHY08_04565</name>
</gene>
<dbReference type="InterPro" id="IPR043168">
    <property type="entry name" value="DegV_C"/>
</dbReference>
<dbReference type="Gene3D" id="3.30.1180.10">
    <property type="match status" value="1"/>
</dbReference>
<evidence type="ECO:0000256" key="1">
    <source>
        <dbReference type="ARBA" id="ARBA00023121"/>
    </source>
</evidence>
<accession>A0A1J0A5F2</accession>
<dbReference type="PANTHER" id="PTHR33434:SF8">
    <property type="entry name" value="DEGV DOMAIN-CONTAINING PROTEIN SPR1019"/>
    <property type="match status" value="1"/>
</dbReference>
<dbReference type="OrthoDB" id="5429275at2"/>
<sequence length="280" mass="30819">MTKIKIVTDSSCIIPEERLKQIDIHTISLSIMIDGVIYANQNELDPFEFMTMMSNSKTLPKTSQPPIGEFVELYDKLGEDGSDIISIHLTEKLSGTVNTARQAAQLSKSNVTVIDSDYIDQGLGFQVYQAAKMAKEGTYNVDEIVKAVEHVKDNTQLYIGVATLENLVKGGRIGKLVGAVSGFLNMKLLMQLKNGELEVVSKGRGNKTFIKWAKELEKKLSSMSVEYLGMSEASGVEICEEMKTIFKQALPNLTLPIVHTTPLVATHTGKGAFAVMFYTD</sequence>
<evidence type="ECO:0008006" key="4">
    <source>
        <dbReference type="Google" id="ProtNLM"/>
    </source>
</evidence>
<reference evidence="2 3" key="1">
    <citation type="submission" date="2016-09" db="EMBL/GenBank/DDBJ databases">
        <title>Vagococcus teuberi sp. nov., isolated from the Malian artisanal sour milk fene.</title>
        <authorList>
            <person name="Wullschleger S."/>
            <person name="Seifert C."/>
            <person name="Baumgartner S."/>
            <person name="Lacroix C."/>
            <person name="Bonfoh B."/>
            <person name="Stevens M.J."/>
            <person name="Meile L."/>
        </authorList>
    </citation>
    <scope>NUCLEOTIDE SEQUENCE [LARGE SCALE GENOMIC DNA]</scope>
    <source>
        <strain evidence="2 3">DSM 21459</strain>
    </source>
</reference>
<dbReference type="Pfam" id="PF02645">
    <property type="entry name" value="DegV"/>
    <property type="match status" value="1"/>
</dbReference>
<organism evidence="2 3">
    <name type="scientific">Vagococcus teuberi</name>
    <dbReference type="NCBI Taxonomy" id="519472"/>
    <lineage>
        <taxon>Bacteria</taxon>
        <taxon>Bacillati</taxon>
        <taxon>Bacillota</taxon>
        <taxon>Bacilli</taxon>
        <taxon>Lactobacillales</taxon>
        <taxon>Enterococcaceae</taxon>
        <taxon>Vagococcus</taxon>
    </lineage>
</organism>
<evidence type="ECO:0000313" key="3">
    <source>
        <dbReference type="Proteomes" id="UP000191200"/>
    </source>
</evidence>
<dbReference type="InterPro" id="IPR050270">
    <property type="entry name" value="DegV_domain_contain"/>
</dbReference>
<dbReference type="GO" id="GO:0008289">
    <property type="term" value="F:lipid binding"/>
    <property type="evidence" value="ECO:0007669"/>
    <property type="project" value="UniProtKB-KW"/>
</dbReference>
<dbReference type="PANTHER" id="PTHR33434">
    <property type="entry name" value="DEGV DOMAIN-CONTAINING PROTEIN DR_1986-RELATED"/>
    <property type="match status" value="1"/>
</dbReference>
<dbReference type="RefSeq" id="WP_071456750.1">
    <property type="nucleotide sequence ID" value="NZ_CABJEN010000001.1"/>
</dbReference>
<evidence type="ECO:0000313" key="2">
    <source>
        <dbReference type="EMBL" id="APB31165.1"/>
    </source>
</evidence>
<dbReference type="STRING" id="519472.BHY08_04565"/>
<dbReference type="NCBIfam" id="TIGR00762">
    <property type="entry name" value="DegV"/>
    <property type="match status" value="1"/>
</dbReference>
<dbReference type="AlphaFoldDB" id="A0A1J0A5F2"/>
<dbReference type="KEGG" id="vte:BHY08_04565"/>
<keyword evidence="1" id="KW-0446">Lipid-binding</keyword>
<dbReference type="Proteomes" id="UP000191200">
    <property type="component" value="Chromosome"/>
</dbReference>